<reference evidence="2" key="1">
    <citation type="submission" date="2017-07" db="EMBL/GenBank/DDBJ databases">
        <title>Taro Niue Genome Assembly and Annotation.</title>
        <authorList>
            <person name="Atibalentja N."/>
            <person name="Keating K."/>
            <person name="Fields C.J."/>
        </authorList>
    </citation>
    <scope>NUCLEOTIDE SEQUENCE</scope>
    <source>
        <strain evidence="2">Niue_2</strain>
        <tissue evidence="2">Leaf</tissue>
    </source>
</reference>
<keyword evidence="1" id="KW-0472">Membrane</keyword>
<protein>
    <submittedName>
        <fullName evidence="2">Uncharacterized protein</fullName>
    </submittedName>
</protein>
<dbReference type="EMBL" id="NMUH01000883">
    <property type="protein sequence ID" value="MQL86205.1"/>
    <property type="molecule type" value="Genomic_DNA"/>
</dbReference>
<sequence length="73" mass="8227">MDSDFFFSFWRCPHYFFVFVCLVKGASFLLNPCMAVVEGGLRHRRPFPALVFFRGSCSAPRGTKPFASSLIGV</sequence>
<dbReference type="AlphaFoldDB" id="A0A843URI9"/>
<name>A0A843URI9_COLES</name>
<organism evidence="2 3">
    <name type="scientific">Colocasia esculenta</name>
    <name type="common">Wild taro</name>
    <name type="synonym">Arum esculentum</name>
    <dbReference type="NCBI Taxonomy" id="4460"/>
    <lineage>
        <taxon>Eukaryota</taxon>
        <taxon>Viridiplantae</taxon>
        <taxon>Streptophyta</taxon>
        <taxon>Embryophyta</taxon>
        <taxon>Tracheophyta</taxon>
        <taxon>Spermatophyta</taxon>
        <taxon>Magnoliopsida</taxon>
        <taxon>Liliopsida</taxon>
        <taxon>Araceae</taxon>
        <taxon>Aroideae</taxon>
        <taxon>Colocasieae</taxon>
        <taxon>Colocasia</taxon>
    </lineage>
</organism>
<evidence type="ECO:0000313" key="3">
    <source>
        <dbReference type="Proteomes" id="UP000652761"/>
    </source>
</evidence>
<evidence type="ECO:0000256" key="1">
    <source>
        <dbReference type="SAM" id="Phobius"/>
    </source>
</evidence>
<accession>A0A843URI9</accession>
<comment type="caution">
    <text evidence="2">The sequence shown here is derived from an EMBL/GenBank/DDBJ whole genome shotgun (WGS) entry which is preliminary data.</text>
</comment>
<keyword evidence="1" id="KW-1133">Transmembrane helix</keyword>
<keyword evidence="3" id="KW-1185">Reference proteome</keyword>
<gene>
    <name evidence="2" type="ORF">Taro_018736</name>
</gene>
<evidence type="ECO:0000313" key="2">
    <source>
        <dbReference type="EMBL" id="MQL86205.1"/>
    </source>
</evidence>
<feature type="transmembrane region" description="Helical" evidence="1">
    <location>
        <begin position="15"/>
        <end position="37"/>
    </location>
</feature>
<keyword evidence="1" id="KW-0812">Transmembrane</keyword>
<proteinExistence type="predicted"/>
<dbReference type="Proteomes" id="UP000652761">
    <property type="component" value="Unassembled WGS sequence"/>
</dbReference>